<protein>
    <submittedName>
        <fullName evidence="2">DUF1840 domain-containing protein</fullName>
    </submittedName>
</protein>
<dbReference type="Proteomes" id="UP001254608">
    <property type="component" value="Unassembled WGS sequence"/>
</dbReference>
<feature type="region of interest" description="Disordered" evidence="1">
    <location>
        <begin position="52"/>
        <end position="80"/>
    </location>
</feature>
<evidence type="ECO:0000313" key="2">
    <source>
        <dbReference type="EMBL" id="MDT0496900.1"/>
    </source>
</evidence>
<dbReference type="EMBL" id="JAVRIC010000006">
    <property type="protein sequence ID" value="MDT0496900.1"/>
    <property type="molecule type" value="Genomic_DNA"/>
</dbReference>
<dbReference type="Pfam" id="PF08895">
    <property type="entry name" value="DUF1840"/>
    <property type="match status" value="1"/>
</dbReference>
<name>A0ABU2WH75_9GAMM</name>
<feature type="compositionally biased region" description="Acidic residues" evidence="1">
    <location>
        <begin position="62"/>
        <end position="77"/>
    </location>
</feature>
<proteinExistence type="predicted"/>
<accession>A0ABU2WH75</accession>
<keyword evidence="3" id="KW-1185">Reference proteome</keyword>
<comment type="caution">
    <text evidence="2">The sequence shown here is derived from an EMBL/GenBank/DDBJ whole genome shotgun (WGS) entry which is preliminary data.</text>
</comment>
<dbReference type="RefSeq" id="WP_311364294.1">
    <property type="nucleotide sequence ID" value="NZ_JAVRIC010000006.1"/>
</dbReference>
<reference evidence="2 3" key="1">
    <citation type="submission" date="2023-09" db="EMBL/GenBank/DDBJ databases">
        <authorList>
            <person name="Rey-Velasco X."/>
        </authorList>
    </citation>
    <scope>NUCLEOTIDE SEQUENCE [LARGE SCALE GENOMIC DNA]</scope>
    <source>
        <strain evidence="2 3">W345</strain>
    </source>
</reference>
<evidence type="ECO:0000313" key="3">
    <source>
        <dbReference type="Proteomes" id="UP001254608"/>
    </source>
</evidence>
<dbReference type="InterPro" id="IPR014991">
    <property type="entry name" value="DUF1840"/>
</dbReference>
<sequence length="108" mass="11996">MIQFSSPAAAKIAMLQTHARRLLEIIGKPDAERGALAPEEIPAAVSALRAAIESERRKPEVEQDEDNAENGEDDEDQPIPVDLARRAWPLIEMLERSQRKNVAVTWGV</sequence>
<organism evidence="2 3">
    <name type="scientific">Banduia mediterranea</name>
    <dbReference type="NCBI Taxonomy" id="3075609"/>
    <lineage>
        <taxon>Bacteria</taxon>
        <taxon>Pseudomonadati</taxon>
        <taxon>Pseudomonadota</taxon>
        <taxon>Gammaproteobacteria</taxon>
        <taxon>Nevskiales</taxon>
        <taxon>Algiphilaceae</taxon>
        <taxon>Banduia</taxon>
    </lineage>
</organism>
<gene>
    <name evidence="2" type="ORF">RM530_05915</name>
</gene>
<evidence type="ECO:0000256" key="1">
    <source>
        <dbReference type="SAM" id="MobiDB-lite"/>
    </source>
</evidence>
<feature type="compositionally biased region" description="Basic and acidic residues" evidence="1">
    <location>
        <begin position="52"/>
        <end position="61"/>
    </location>
</feature>